<gene>
    <name evidence="1" type="ORF">Pla52n_11540</name>
</gene>
<reference evidence="1 2" key="1">
    <citation type="submission" date="2019-02" db="EMBL/GenBank/DDBJ databases">
        <title>Deep-cultivation of Planctomycetes and their phenomic and genomic characterization uncovers novel biology.</title>
        <authorList>
            <person name="Wiegand S."/>
            <person name="Jogler M."/>
            <person name="Boedeker C."/>
            <person name="Pinto D."/>
            <person name="Vollmers J."/>
            <person name="Rivas-Marin E."/>
            <person name="Kohn T."/>
            <person name="Peeters S.H."/>
            <person name="Heuer A."/>
            <person name="Rast P."/>
            <person name="Oberbeckmann S."/>
            <person name="Bunk B."/>
            <person name="Jeske O."/>
            <person name="Meyerdierks A."/>
            <person name="Storesund J.E."/>
            <person name="Kallscheuer N."/>
            <person name="Luecker S."/>
            <person name="Lage O.M."/>
            <person name="Pohl T."/>
            <person name="Merkel B.J."/>
            <person name="Hornburger P."/>
            <person name="Mueller R.-W."/>
            <person name="Bruemmer F."/>
            <person name="Labrenz M."/>
            <person name="Spormann A.M."/>
            <person name="Op Den Camp H."/>
            <person name="Overmann J."/>
            <person name="Amann R."/>
            <person name="Jetten M.S.M."/>
            <person name="Mascher T."/>
            <person name="Medema M.H."/>
            <person name="Devos D.P."/>
            <person name="Kaster A.-K."/>
            <person name="Ovreas L."/>
            <person name="Rohde M."/>
            <person name="Galperin M.Y."/>
            <person name="Jogler C."/>
        </authorList>
    </citation>
    <scope>NUCLEOTIDE SEQUENCE [LARGE SCALE GENOMIC DNA]</scope>
    <source>
        <strain evidence="1 2">Pla52n</strain>
    </source>
</reference>
<keyword evidence="2" id="KW-1185">Reference proteome</keyword>
<dbReference type="Pfam" id="PF14136">
    <property type="entry name" value="DUF4303"/>
    <property type="match status" value="1"/>
</dbReference>
<dbReference type="SUPFAM" id="SSF48452">
    <property type="entry name" value="TPR-like"/>
    <property type="match status" value="1"/>
</dbReference>
<dbReference type="Gene3D" id="1.25.40.10">
    <property type="entry name" value="Tetratricopeptide repeat domain"/>
    <property type="match status" value="1"/>
</dbReference>
<dbReference type="EMBL" id="SJPN01000001">
    <property type="protein sequence ID" value="TWU08571.1"/>
    <property type="molecule type" value="Genomic_DNA"/>
</dbReference>
<comment type="caution">
    <text evidence="1">The sequence shown here is derived from an EMBL/GenBank/DDBJ whole genome shotgun (WGS) entry which is preliminary data.</text>
</comment>
<dbReference type="InterPro" id="IPR025409">
    <property type="entry name" value="DUF4303"/>
</dbReference>
<dbReference type="RefSeq" id="WP_146518595.1">
    <property type="nucleotide sequence ID" value="NZ_CP151726.1"/>
</dbReference>
<dbReference type="Proteomes" id="UP000320176">
    <property type="component" value="Unassembled WGS sequence"/>
</dbReference>
<sequence>MGVIVLKTLPDDLRSRVTELRLQGDQFRDAGDDLTALAKYQEAYDLIPEQKIEWSPGCWLLSKMGEVHFRLGNFSDAAQCYLTQLPVNDESGVLQLSLGECFFELGQLESATKHFATAVQLSGITILEDLDPRYLELIHSTCPAPFGGWHDEIFEFEPWIDVNTLREMYRDATRQTLHRLGNECAGQTVYGFTLCSFWDCHDFFPSASTTEGHQSRLTKHPALDLQWSPFDWEHERFGAELFADVGELIRTTVDQEPAFWQIGNASAHFHGDVLSQMVLALHDLRCEGGFESFPGVTVFCAETESDGWLERYSATLLNPSPVDTLLLENFKAINPAYDEMNPIFRRFRKRLRHSGEGLDVWQAE</sequence>
<dbReference type="InterPro" id="IPR019734">
    <property type="entry name" value="TPR_rpt"/>
</dbReference>
<organism evidence="1 2">
    <name type="scientific">Stieleria varia</name>
    <dbReference type="NCBI Taxonomy" id="2528005"/>
    <lineage>
        <taxon>Bacteria</taxon>
        <taxon>Pseudomonadati</taxon>
        <taxon>Planctomycetota</taxon>
        <taxon>Planctomycetia</taxon>
        <taxon>Pirellulales</taxon>
        <taxon>Pirellulaceae</taxon>
        <taxon>Stieleria</taxon>
    </lineage>
</organism>
<proteinExistence type="predicted"/>
<name>A0A5C6BAV9_9BACT</name>
<protein>
    <submittedName>
        <fullName evidence="1">Tetratricopeptide repeat protein</fullName>
    </submittedName>
</protein>
<dbReference type="InterPro" id="IPR011990">
    <property type="entry name" value="TPR-like_helical_dom_sf"/>
</dbReference>
<dbReference type="AlphaFoldDB" id="A0A5C6BAV9"/>
<dbReference type="OrthoDB" id="1551390at2"/>
<evidence type="ECO:0000313" key="2">
    <source>
        <dbReference type="Proteomes" id="UP000320176"/>
    </source>
</evidence>
<accession>A0A5C6BAV9</accession>
<dbReference type="SMART" id="SM00028">
    <property type="entry name" value="TPR"/>
    <property type="match status" value="3"/>
</dbReference>
<evidence type="ECO:0000313" key="1">
    <source>
        <dbReference type="EMBL" id="TWU08571.1"/>
    </source>
</evidence>